<dbReference type="Gene3D" id="2.70.98.70">
    <property type="match status" value="1"/>
</dbReference>
<feature type="domain" description="Heparinase II/III-like C-terminal" evidence="6">
    <location>
        <begin position="769"/>
        <end position="876"/>
    </location>
</feature>
<dbReference type="Pfam" id="PF07940">
    <property type="entry name" value="Hepar_II_III_C"/>
    <property type="match status" value="1"/>
</dbReference>
<evidence type="ECO:0000256" key="4">
    <source>
        <dbReference type="ARBA" id="ARBA00023239"/>
    </source>
</evidence>
<dbReference type="Proteomes" id="UP001589619">
    <property type="component" value="Unassembled WGS sequence"/>
</dbReference>
<dbReference type="PANTHER" id="PTHR39210:SF1">
    <property type="entry name" value="HEPARIN-SULFATE LYASE"/>
    <property type="match status" value="1"/>
</dbReference>
<feature type="compositionally biased region" description="Basic residues" evidence="5">
    <location>
        <begin position="1"/>
        <end position="10"/>
    </location>
</feature>
<dbReference type="PANTHER" id="PTHR39210">
    <property type="entry name" value="HEPARIN-SULFATE LYASE"/>
    <property type="match status" value="1"/>
</dbReference>
<dbReference type="SUPFAM" id="SSF49344">
    <property type="entry name" value="CBD9-like"/>
    <property type="match status" value="1"/>
</dbReference>
<keyword evidence="3" id="KW-0574">Periplasm</keyword>
<protein>
    <submittedName>
        <fullName evidence="7">Heparinase II/III family protein</fullName>
    </submittedName>
</protein>
<dbReference type="SUPFAM" id="SSF48230">
    <property type="entry name" value="Chondroitin AC/alginate lyase"/>
    <property type="match status" value="1"/>
</dbReference>
<evidence type="ECO:0000256" key="2">
    <source>
        <dbReference type="ARBA" id="ARBA00022729"/>
    </source>
</evidence>
<evidence type="ECO:0000259" key="6">
    <source>
        <dbReference type="Pfam" id="PF07940"/>
    </source>
</evidence>
<dbReference type="RefSeq" id="WP_344905998.1">
    <property type="nucleotide sequence ID" value="NZ_BAAAYO010000002.1"/>
</dbReference>
<evidence type="ECO:0000313" key="7">
    <source>
        <dbReference type="EMBL" id="MFB9751141.1"/>
    </source>
</evidence>
<evidence type="ECO:0000256" key="1">
    <source>
        <dbReference type="ARBA" id="ARBA00004418"/>
    </source>
</evidence>
<evidence type="ECO:0000256" key="5">
    <source>
        <dbReference type="SAM" id="MobiDB-lite"/>
    </source>
</evidence>
<reference evidence="7 8" key="1">
    <citation type="submission" date="2024-09" db="EMBL/GenBank/DDBJ databases">
        <authorList>
            <person name="Sun Q."/>
            <person name="Mori K."/>
        </authorList>
    </citation>
    <scope>NUCLEOTIDE SEQUENCE [LARGE SCALE GENOMIC DNA]</scope>
    <source>
        <strain evidence="7 8">JCM 12520</strain>
    </source>
</reference>
<feature type="region of interest" description="Disordered" evidence="5">
    <location>
        <begin position="1"/>
        <end position="20"/>
    </location>
</feature>
<feature type="region of interest" description="Disordered" evidence="5">
    <location>
        <begin position="36"/>
        <end position="56"/>
    </location>
</feature>
<dbReference type="Gene3D" id="1.50.10.100">
    <property type="entry name" value="Chondroitin AC/alginate lyase"/>
    <property type="match status" value="1"/>
</dbReference>
<dbReference type="InterPro" id="IPR012480">
    <property type="entry name" value="Hepar_II_III_C"/>
</dbReference>
<organism evidence="7 8">
    <name type="scientific">Paenibacillus hodogayensis</name>
    <dbReference type="NCBI Taxonomy" id="279208"/>
    <lineage>
        <taxon>Bacteria</taxon>
        <taxon>Bacillati</taxon>
        <taxon>Bacillota</taxon>
        <taxon>Bacilli</taxon>
        <taxon>Bacillales</taxon>
        <taxon>Paenibacillaceae</taxon>
        <taxon>Paenibacillus</taxon>
    </lineage>
</organism>
<sequence length="1264" mass="140374">MRNGSVKHPRRTGEEQAGRGAVRGVLADRWAVVPLKEEAGERDEGGRSRIGDGSAEPDWNAAACLSDFRKLRSGKPAEARTEIRIGCDSVHLYIRVTAFPPDNAPETPLFEQIDLIISPEGAEGRFFQLPIPLSNRATDTEAGLAYELRWDHFGPERSRLPLPENACRLTTLAEGEERIRIAEAVIPFASLTLPGGAACGPVGEWRFNAVRYREGPEPVSSWAPLWRSYYMDSAVDVKPLERRTYVVACHAAGEGRTGSLFFGDLPAASGDEGDCAKRSVAPWKPEGVEVRYRSFGEKELALPIPPETGDSGEADTRLHLGWRHPDGTGTTVRVLNLSREGDRWIARFAHPKPEGSGVVQLRIRLEVGKDRAYAAFVSFETECLIAAGHELYRHRLESEAEELRDDGQKANVELVPASKRVRRIMGLIPDRVGFLFAGVPHDPEARTDRVYAWSADSPQRLVTVSDGVEYPHPDYPEDRTLVVRNRKGEEVIYPYYEDEAGRRYFVTAHLWYEQKKYALAATRDVAADDPLGAARLLYAWALAYAGYVPVNDFIWRNYPVDPALTPPYPYWGGIFERWHIMELYAIIPLAEAYAAVSRTDAFEKLGKEVGQDVGRLVVEELFRPELEYADSYPIIEGNMDYVHWLGQIALGKALNEPDLIHRATERMKRLCERRFLADGLWGEAAFSYHEQIASGLAECMEALKGWSDPAGYVSPRTGERYDDLDMGARFPALERSLSLRRQWTYPDGRYVPVNDTWAFERHPAPAEDAPMALLPAGGLVKLCRGTGERQMQAVLNFSPKYGHHHADPLGLLLYAKRLELLPDIGYTYTRYRLLFNSTFAHNTVVVDGRDMSTAGAARHGGNIRAISPVDEAVQIVQAEQETAYPGIVDAYSRELWSVGFDGSDPGEGEGYIVDLFRVAGGSRHEYTLNGAANEDSAFETSIPLSDYGPYLLPPGTQTAEPVSEYDKGRAEDHYYAYLYMRDVRRGEIADGRYEMVMTTGSGARLRLFGFTEASGGELFLGRAASLRATRTGGKQTDTNDQLDRHFLPKFVLRREGEHLRSTFANVMEPYTGAAGRIRSVERPDIERDVEGDAALIVTYGETVDIVLSSGDPSRPMRVRDMTLQGHKGFIRLRQGRVVQMRLFGGKLLQIGSTVLSGEGPLVGSVRGTRRSGAGDGADGFVTDALVPSTAVGSFVIVTHPDGRSSGYRITGIAREGRETLIATDGDPGFAFRPDGSSAQVYMPHLAWEGEHRFRIDNLERMDEA</sequence>
<keyword evidence="4" id="KW-0456">Lyase</keyword>
<proteinExistence type="predicted"/>
<dbReference type="EMBL" id="JBHMAG010000004">
    <property type="protein sequence ID" value="MFB9751141.1"/>
    <property type="molecule type" value="Genomic_DNA"/>
</dbReference>
<gene>
    <name evidence="7" type="ORF">ACFFNY_06110</name>
</gene>
<evidence type="ECO:0000256" key="3">
    <source>
        <dbReference type="ARBA" id="ARBA00022764"/>
    </source>
</evidence>
<keyword evidence="2" id="KW-0732">Signal</keyword>
<comment type="caution">
    <text evidence="7">The sequence shown here is derived from an EMBL/GenBank/DDBJ whole genome shotgun (WGS) entry which is preliminary data.</text>
</comment>
<feature type="compositionally biased region" description="Basic and acidic residues" evidence="5">
    <location>
        <begin position="36"/>
        <end position="50"/>
    </location>
</feature>
<dbReference type="InterPro" id="IPR008929">
    <property type="entry name" value="Chondroitin_lyas"/>
</dbReference>
<comment type="subcellular location">
    <subcellularLocation>
        <location evidence="1">Periplasm</location>
    </subcellularLocation>
</comment>
<accession>A0ABV5VS91</accession>
<name>A0ABV5VS91_9BACL</name>
<keyword evidence="8" id="KW-1185">Reference proteome</keyword>
<evidence type="ECO:0000313" key="8">
    <source>
        <dbReference type="Proteomes" id="UP001589619"/>
    </source>
</evidence>